<dbReference type="GO" id="GO:0016747">
    <property type="term" value="F:acyltransferase activity, transferring groups other than amino-acyl groups"/>
    <property type="evidence" value="ECO:0007669"/>
    <property type="project" value="InterPro"/>
</dbReference>
<dbReference type="InterPro" id="IPR012116">
    <property type="entry name" value="Gly_reductase_pC_asu"/>
</dbReference>
<comment type="caution">
    <text evidence="2">The sequence shown here is derived from an EMBL/GenBank/DDBJ whole genome shotgun (WGS) entry which is preliminary data.</text>
</comment>
<protein>
    <submittedName>
        <fullName evidence="2">Glycine/betaine reductase C</fullName>
    </submittedName>
</protein>
<sequence length="387" mass="41242">MSENVVKQMIAEVFNDIASGIKSGKFKNSVRIGLTTFGSEHGVGEMVKAAELAKNKYDDFEIVLIGPKVDADFEIIEVATAEEGHKKMTELLQNGNLSGCVTQHFDFPIGVSTVGKIVTPGKGSDMILATTTGTASTNRVEGMVLNAISGIATAKATGIKNPTVGILNLDGARQVERILKEIQNNGYDFKFADSLRAGGGAVMRGNDLLAGTPDVMVCDSLTGNLLVKTFASFTTGGNYETVGAGYGPGIGENYDKLVNIVSRASGAPLIAEALKYCAICAQNTVLDKARDEFASANKSGLKEAINKVIKKVEKLDTEEEVKMPKKRVVTFPILGIDILELEDACKSLWKEGIYSESGMGCTGPVVLVPEDESDKAIQILKKAEFMN</sequence>
<dbReference type="AlphaFoldDB" id="A0A401UK63"/>
<dbReference type="EMBL" id="BHYK01000006">
    <property type="protein sequence ID" value="GCD09852.1"/>
    <property type="molecule type" value="Genomic_DNA"/>
</dbReference>
<dbReference type="Pfam" id="PF02504">
    <property type="entry name" value="FA_synthesis"/>
    <property type="match status" value="1"/>
</dbReference>
<dbReference type="Proteomes" id="UP000287872">
    <property type="component" value="Unassembled WGS sequence"/>
</dbReference>
<dbReference type="Gene3D" id="3.40.718.10">
    <property type="entry name" value="Isopropylmalate Dehydrogenase"/>
    <property type="match status" value="1"/>
</dbReference>
<dbReference type="NCBIfam" id="NF040747">
    <property type="entry name" value="reduct_C_alpha"/>
    <property type="match status" value="1"/>
</dbReference>
<reference evidence="2 3" key="1">
    <citation type="submission" date="2018-11" db="EMBL/GenBank/DDBJ databases">
        <title>Genome sequencing and assembly of Clostridium tagluense strain A121.</title>
        <authorList>
            <person name="Murakami T."/>
            <person name="Segawa T."/>
            <person name="Shcherbakova V.A."/>
            <person name="Mori H."/>
            <person name="Yoshimura Y."/>
        </authorList>
    </citation>
    <scope>NUCLEOTIDE SEQUENCE [LARGE SCALE GENOMIC DNA]</scope>
    <source>
        <strain evidence="2 3">A121</strain>
    </source>
</reference>
<feature type="active site" evidence="1">
    <location>
        <position position="361"/>
    </location>
</feature>
<dbReference type="SUPFAM" id="SSF53659">
    <property type="entry name" value="Isocitrate/Isopropylmalate dehydrogenase-like"/>
    <property type="match status" value="1"/>
</dbReference>
<evidence type="ECO:0000313" key="3">
    <source>
        <dbReference type="Proteomes" id="UP000287872"/>
    </source>
</evidence>
<evidence type="ECO:0000313" key="2">
    <source>
        <dbReference type="EMBL" id="GCD09852.1"/>
    </source>
</evidence>
<dbReference type="RefSeq" id="WP_124999651.1">
    <property type="nucleotide sequence ID" value="NZ_BHYK01000006.1"/>
</dbReference>
<evidence type="ECO:0000256" key="1">
    <source>
        <dbReference type="PIRSR" id="PIRSR036593-50"/>
    </source>
</evidence>
<dbReference type="PIRSF" id="PIRSF036593">
    <property type="entry name" value="GrdD"/>
    <property type="match status" value="1"/>
</dbReference>
<proteinExistence type="predicted"/>
<dbReference type="GO" id="GO:0006633">
    <property type="term" value="P:fatty acid biosynthetic process"/>
    <property type="evidence" value="ECO:0007669"/>
    <property type="project" value="InterPro"/>
</dbReference>
<accession>A0A401UK63</accession>
<dbReference type="OrthoDB" id="9769886at2"/>
<organism evidence="2 3">
    <name type="scientific">Clostridium tagluense</name>
    <dbReference type="NCBI Taxonomy" id="360422"/>
    <lineage>
        <taxon>Bacteria</taxon>
        <taxon>Bacillati</taxon>
        <taxon>Bacillota</taxon>
        <taxon>Clostridia</taxon>
        <taxon>Eubacteriales</taxon>
        <taxon>Clostridiaceae</taxon>
        <taxon>Clostridium</taxon>
    </lineage>
</organism>
<dbReference type="InterPro" id="IPR003664">
    <property type="entry name" value="FA_synthesis"/>
</dbReference>
<name>A0A401UK63_9CLOT</name>
<keyword evidence="3" id="KW-1185">Reference proteome</keyword>
<gene>
    <name evidence="2" type="primary">grdD</name>
    <name evidence="2" type="ORF">Ctaglu_14750</name>
</gene>